<evidence type="ECO:0000313" key="10">
    <source>
        <dbReference type="Proteomes" id="UP000055048"/>
    </source>
</evidence>
<sequence>MKLNFKFSNLIGAIYRKGDVVFSNDGDSVYSPVGNRVTIYNLKSHKSETLPVETTRNVNIVALSPSEADLLLVDEGGFGFYISLVSKMVIHRHTFGKALSAAKFSPDGRHFAVCRDMDVQVFRAPGTNTMSYNPFYVEKTHHIAQDKITCLEWSDDSKFFVVGSKDLQTRVCSVDYRLRPVLCNLSGHSHPIVYCVFDNYNYDVFTVDNYGFVVYWKCEQDLNEVVLKREKQFEHKASDANDESNVGNKMKIYKIVKKFHIDSSSKGRASGVRLTSACYHKKTKMLVTGHSNGVIILHELPEFYLIHNLSVSEFAIDSVSINNSGDWIAVASARLGQMLVWEWQSKTYVMKQQGHLHNMTCLTYSPDGSIIASGGHDGKVKLWNVNSGFCFKTLDEHSGGITGIVWTQAGKSVISCSLDGTVRAFDLKRYRNFRTFVAPEPVQFSCLCADFDGDILCAAGQDVFSIYVWSIKTGHLHDVISGHEAPVSGLSFASGCTALASSSWDKTLRIWNILDEKCGREVFNLPTEGLMDVKFSPNGKLVACCCTDCQIVVFDWRAGIQICSIEGRLDLEPLRSDSTVLTAEKLAPTRFYTTLCFSPDGEFIFAAGKSPFVCIYHLKQQLIMKKFKITSNQSIDCVDDYLDKRKLSEFGNLALVDMGDDDMNSDNRGKINLPGCRVSDPGVRSFKPEFYISKIEMSPTARAWAACSNEGVLIYSLDNVVDFDPFLLDVDVLPEKCRELLGKKDFSEALMMAIKLNQSQLISECLESTPLEENLDFVLFYPVELICRALPSLYAEKLMYFLGSGILQETTHVEFYLNWIRYLCRHHAMAVKLQMNASLSTVTSLQQSINLLRKNLSRMYVRSGDGVLFKFAYQKNFFFSRCSSNCYTLKYLLDVQNQSKTDVKEEEKQSANNENMDIDDDDDAILIEHADNGSVP</sequence>
<dbReference type="Pfam" id="PF00400">
    <property type="entry name" value="WD40"/>
    <property type="match status" value="5"/>
</dbReference>
<reference evidence="9 10" key="1">
    <citation type="submission" date="2015-01" db="EMBL/GenBank/DDBJ databases">
        <title>Evolution of Trichinella species and genotypes.</title>
        <authorList>
            <person name="Korhonen P.K."/>
            <person name="Edoardo P."/>
            <person name="Giuseppe L.R."/>
            <person name="Gasser R.B."/>
        </authorList>
    </citation>
    <scope>NUCLEOTIDE SEQUENCE [LARGE SCALE GENOMIC DNA]</scope>
    <source>
        <strain evidence="9">ISS417</strain>
    </source>
</reference>
<feature type="region of interest" description="Disordered" evidence="7">
    <location>
        <begin position="903"/>
        <end position="922"/>
    </location>
</feature>
<evidence type="ECO:0000256" key="5">
    <source>
        <dbReference type="ARBA" id="ARBA00023242"/>
    </source>
</evidence>
<dbReference type="GO" id="GO:0000462">
    <property type="term" value="P:maturation of SSU-rRNA from tricistronic rRNA transcript (SSU-rRNA, 5.8S rRNA, LSU-rRNA)"/>
    <property type="evidence" value="ECO:0007669"/>
    <property type="project" value="TreeGrafter"/>
</dbReference>
<protein>
    <submittedName>
        <fullName evidence="9">Periodic tryptophan protein 2-like protein</fullName>
    </submittedName>
</protein>
<dbReference type="PROSITE" id="PS50082">
    <property type="entry name" value="WD_REPEATS_2"/>
    <property type="match status" value="3"/>
</dbReference>
<dbReference type="CDD" id="cd00200">
    <property type="entry name" value="WD40"/>
    <property type="match status" value="1"/>
</dbReference>
<accession>A0A0V0UA46</accession>
<dbReference type="STRING" id="144512.A0A0V0UA46"/>
<dbReference type="SUPFAM" id="SSF50978">
    <property type="entry name" value="WD40 repeat-like"/>
    <property type="match status" value="1"/>
</dbReference>
<dbReference type="PANTHER" id="PTHR19858">
    <property type="entry name" value="WD40 REPEAT PROTEIN"/>
    <property type="match status" value="1"/>
</dbReference>
<dbReference type="AlphaFoldDB" id="A0A0V0UA46"/>
<feature type="repeat" description="WD" evidence="6">
    <location>
        <begin position="480"/>
        <end position="513"/>
    </location>
</feature>
<comment type="subcellular location">
    <subcellularLocation>
        <location evidence="1">Nucleus</location>
        <location evidence="1">Nucleolus</location>
    </subcellularLocation>
</comment>
<dbReference type="Pfam" id="PF04003">
    <property type="entry name" value="Utp12"/>
    <property type="match status" value="1"/>
</dbReference>
<keyword evidence="10" id="KW-1185">Reference proteome</keyword>
<dbReference type="SUPFAM" id="SSF50998">
    <property type="entry name" value="Quinoprotein alcohol dehydrogenase-like"/>
    <property type="match status" value="1"/>
</dbReference>
<dbReference type="InterPro" id="IPR015943">
    <property type="entry name" value="WD40/YVTN_repeat-like_dom_sf"/>
</dbReference>
<dbReference type="PROSITE" id="PS00678">
    <property type="entry name" value="WD_REPEATS_1"/>
    <property type="match status" value="2"/>
</dbReference>
<evidence type="ECO:0000259" key="8">
    <source>
        <dbReference type="Pfam" id="PF04003"/>
    </source>
</evidence>
<dbReference type="InterPro" id="IPR019775">
    <property type="entry name" value="WD40_repeat_CS"/>
</dbReference>
<dbReference type="PANTHER" id="PTHR19858:SF0">
    <property type="entry name" value="PERIODIC TRYPTOPHAN PROTEIN 2 HOMOLOG"/>
    <property type="match status" value="1"/>
</dbReference>
<evidence type="ECO:0000256" key="2">
    <source>
        <dbReference type="ARBA" id="ARBA00010226"/>
    </source>
</evidence>
<name>A0A0V0UA46_9BILA</name>
<dbReference type="InterPro" id="IPR027145">
    <property type="entry name" value="PWP2"/>
</dbReference>
<dbReference type="InterPro" id="IPR036322">
    <property type="entry name" value="WD40_repeat_dom_sf"/>
</dbReference>
<evidence type="ECO:0000256" key="6">
    <source>
        <dbReference type="PROSITE-ProRule" id="PRU00221"/>
    </source>
</evidence>
<evidence type="ECO:0000256" key="4">
    <source>
        <dbReference type="ARBA" id="ARBA00022737"/>
    </source>
</evidence>
<dbReference type="InterPro" id="IPR011047">
    <property type="entry name" value="Quinoprotein_ADH-like_sf"/>
</dbReference>
<gene>
    <name evidence="9" type="primary">PWP2</name>
    <name evidence="9" type="ORF">T05_8787</name>
</gene>
<evidence type="ECO:0000256" key="7">
    <source>
        <dbReference type="SAM" id="MobiDB-lite"/>
    </source>
</evidence>
<feature type="repeat" description="WD" evidence="6">
    <location>
        <begin position="352"/>
        <end position="393"/>
    </location>
</feature>
<dbReference type="SMART" id="SM00320">
    <property type="entry name" value="WD40"/>
    <property type="match status" value="11"/>
</dbReference>
<organism evidence="9 10">
    <name type="scientific">Trichinella murrelli</name>
    <dbReference type="NCBI Taxonomy" id="144512"/>
    <lineage>
        <taxon>Eukaryota</taxon>
        <taxon>Metazoa</taxon>
        <taxon>Ecdysozoa</taxon>
        <taxon>Nematoda</taxon>
        <taxon>Enoplea</taxon>
        <taxon>Dorylaimia</taxon>
        <taxon>Trichinellida</taxon>
        <taxon>Trichinellidae</taxon>
        <taxon>Trichinella</taxon>
    </lineage>
</organism>
<evidence type="ECO:0000313" key="9">
    <source>
        <dbReference type="EMBL" id="KRX48150.1"/>
    </source>
</evidence>
<comment type="similarity">
    <text evidence="2">Belongs to the WD repeat PWP2 family.</text>
</comment>
<dbReference type="GO" id="GO:0034388">
    <property type="term" value="C:Pwp2p-containing subcomplex of 90S preribosome"/>
    <property type="evidence" value="ECO:0007669"/>
    <property type="project" value="TreeGrafter"/>
</dbReference>
<comment type="caution">
    <text evidence="9">The sequence shown here is derived from an EMBL/GenBank/DDBJ whole genome shotgun (WGS) entry which is preliminary data.</text>
</comment>
<dbReference type="OrthoDB" id="3142434at2759"/>
<keyword evidence="3 6" id="KW-0853">WD repeat</keyword>
<dbReference type="PROSITE" id="PS50294">
    <property type="entry name" value="WD_REPEATS_REGION"/>
    <property type="match status" value="2"/>
</dbReference>
<proteinExistence type="inferred from homology"/>
<dbReference type="InterPro" id="IPR007148">
    <property type="entry name" value="SSU_processome_Utp12"/>
</dbReference>
<keyword evidence="5" id="KW-0539">Nucleus</keyword>
<dbReference type="GO" id="GO:0000028">
    <property type="term" value="P:ribosomal small subunit assembly"/>
    <property type="evidence" value="ECO:0007669"/>
    <property type="project" value="TreeGrafter"/>
</dbReference>
<evidence type="ECO:0000256" key="3">
    <source>
        <dbReference type="ARBA" id="ARBA00022574"/>
    </source>
</evidence>
<feature type="repeat" description="WD" evidence="6">
    <location>
        <begin position="394"/>
        <end position="435"/>
    </location>
</feature>
<keyword evidence="4" id="KW-0677">Repeat</keyword>
<dbReference type="EMBL" id="JYDJ01000033">
    <property type="protein sequence ID" value="KRX48150.1"/>
    <property type="molecule type" value="Genomic_DNA"/>
</dbReference>
<dbReference type="Gene3D" id="2.130.10.10">
    <property type="entry name" value="YVTN repeat-like/Quinoprotein amine dehydrogenase"/>
    <property type="match status" value="3"/>
</dbReference>
<evidence type="ECO:0000256" key="1">
    <source>
        <dbReference type="ARBA" id="ARBA00004604"/>
    </source>
</evidence>
<feature type="domain" description="Small-subunit processome Utp12" evidence="8">
    <location>
        <begin position="783"/>
        <end position="859"/>
    </location>
</feature>
<dbReference type="Proteomes" id="UP000055048">
    <property type="component" value="Unassembled WGS sequence"/>
</dbReference>
<dbReference type="InterPro" id="IPR001680">
    <property type="entry name" value="WD40_rpt"/>
</dbReference>
<dbReference type="GO" id="GO:0032040">
    <property type="term" value="C:small-subunit processome"/>
    <property type="evidence" value="ECO:0007669"/>
    <property type="project" value="TreeGrafter"/>
</dbReference>